<feature type="compositionally biased region" description="Low complexity" evidence="1">
    <location>
        <begin position="141"/>
        <end position="157"/>
    </location>
</feature>
<comment type="caution">
    <text evidence="2">The sequence shown here is derived from an EMBL/GenBank/DDBJ whole genome shotgun (WGS) entry which is preliminary data.</text>
</comment>
<evidence type="ECO:0000313" key="3">
    <source>
        <dbReference type="Proteomes" id="UP000230002"/>
    </source>
</evidence>
<feature type="region of interest" description="Disordered" evidence="1">
    <location>
        <begin position="1"/>
        <end position="25"/>
    </location>
</feature>
<feature type="compositionally biased region" description="Acidic residues" evidence="1">
    <location>
        <begin position="183"/>
        <end position="193"/>
    </location>
</feature>
<reference evidence="2 3" key="1">
    <citation type="journal article" date="2015" name="Sci. Rep.">
        <title>Chromosome-level genome map provides insights into diverse defense mechanisms in the medicinal fungus Ganoderma sinense.</title>
        <authorList>
            <person name="Zhu Y."/>
            <person name="Xu J."/>
            <person name="Sun C."/>
            <person name="Zhou S."/>
            <person name="Xu H."/>
            <person name="Nelson D.R."/>
            <person name="Qian J."/>
            <person name="Song J."/>
            <person name="Luo H."/>
            <person name="Xiang L."/>
            <person name="Li Y."/>
            <person name="Xu Z."/>
            <person name="Ji A."/>
            <person name="Wang L."/>
            <person name="Lu S."/>
            <person name="Hayward A."/>
            <person name="Sun W."/>
            <person name="Li X."/>
            <person name="Schwartz D.C."/>
            <person name="Wang Y."/>
            <person name="Chen S."/>
        </authorList>
    </citation>
    <scope>NUCLEOTIDE SEQUENCE [LARGE SCALE GENOMIC DNA]</scope>
    <source>
        <strain evidence="2 3">ZZ0214-1</strain>
    </source>
</reference>
<gene>
    <name evidence="2" type="ORF">GSI_04096</name>
</gene>
<accession>A0A2G8SI84</accession>
<organism evidence="2 3">
    <name type="scientific">Ganoderma sinense ZZ0214-1</name>
    <dbReference type="NCBI Taxonomy" id="1077348"/>
    <lineage>
        <taxon>Eukaryota</taxon>
        <taxon>Fungi</taxon>
        <taxon>Dikarya</taxon>
        <taxon>Basidiomycota</taxon>
        <taxon>Agaricomycotina</taxon>
        <taxon>Agaricomycetes</taxon>
        <taxon>Polyporales</taxon>
        <taxon>Polyporaceae</taxon>
        <taxon>Ganoderma</taxon>
    </lineage>
</organism>
<keyword evidence="3" id="KW-1185">Reference proteome</keyword>
<feature type="region of interest" description="Disordered" evidence="1">
    <location>
        <begin position="38"/>
        <end position="61"/>
    </location>
</feature>
<proteinExistence type="predicted"/>
<dbReference type="EMBL" id="AYKW01000007">
    <property type="protein sequence ID" value="PIL33473.1"/>
    <property type="molecule type" value="Genomic_DNA"/>
</dbReference>
<protein>
    <submittedName>
        <fullName evidence="2">Uncharacterized protein</fullName>
    </submittedName>
</protein>
<evidence type="ECO:0000256" key="1">
    <source>
        <dbReference type="SAM" id="MobiDB-lite"/>
    </source>
</evidence>
<sequence length="307" mass="33055">MSGPRTQTSAGQKTPRRLTRAQAATATAVMKLESISTAVTMPPVGNPGAREETPELENPPPRIAKVKALRNKGLTCFFGNSMEGSDASTQVQARARRAGLERLNRVATTSQGDHDEAVPSKKARTKVIQGARSQRKSDQSAARTTGHPGARTTTTRTVLQDSPADEVNSGDEEPSDVDKPQDDGDESESGDDPVLDDELEAYLLRSASNTPCPTTSTTLQGPSFTLRTMTMEEDELEEEIGADKVEAGRELATVGSSPKRRLSSGPLSWPIEQELDRVGTHCGLKFYDPHILLHADAYLAARKPGHQ</sequence>
<evidence type="ECO:0000313" key="2">
    <source>
        <dbReference type="EMBL" id="PIL33473.1"/>
    </source>
</evidence>
<name>A0A2G8SI84_9APHY</name>
<feature type="compositionally biased region" description="Polar residues" evidence="1">
    <location>
        <begin position="1"/>
        <end position="12"/>
    </location>
</feature>
<feature type="region of interest" description="Disordered" evidence="1">
    <location>
        <begin position="103"/>
        <end position="193"/>
    </location>
</feature>
<dbReference type="AlphaFoldDB" id="A0A2G8SI84"/>
<dbReference type="Proteomes" id="UP000230002">
    <property type="component" value="Unassembled WGS sequence"/>
</dbReference>